<evidence type="ECO:0000256" key="4">
    <source>
        <dbReference type="ARBA" id="ARBA00013195"/>
    </source>
</evidence>
<accession>A0ABN2YWE1</accession>
<evidence type="ECO:0000256" key="2">
    <source>
        <dbReference type="ARBA" id="ARBA00001936"/>
    </source>
</evidence>
<evidence type="ECO:0000313" key="19">
    <source>
        <dbReference type="EMBL" id="GAA2133333.1"/>
    </source>
</evidence>
<evidence type="ECO:0000256" key="5">
    <source>
        <dbReference type="ARBA" id="ARBA00015623"/>
    </source>
</evidence>
<keyword evidence="10 18" id="KW-0812">Transmembrane</keyword>
<evidence type="ECO:0000313" key="20">
    <source>
        <dbReference type="Proteomes" id="UP001500575"/>
    </source>
</evidence>
<evidence type="ECO:0000256" key="8">
    <source>
        <dbReference type="ARBA" id="ARBA00022519"/>
    </source>
</evidence>
<dbReference type="PIRSF" id="PIRSF000851">
    <property type="entry name" value="PcS"/>
    <property type="match status" value="1"/>
</dbReference>
<evidence type="ECO:0000256" key="3">
    <source>
        <dbReference type="ARBA" id="ARBA00004429"/>
    </source>
</evidence>
<evidence type="ECO:0000256" key="15">
    <source>
        <dbReference type="ARBA" id="ARBA00023211"/>
    </source>
</evidence>
<dbReference type="Proteomes" id="UP001500575">
    <property type="component" value="Unassembled WGS sequence"/>
</dbReference>
<evidence type="ECO:0000256" key="16">
    <source>
        <dbReference type="ARBA" id="ARBA00023264"/>
    </source>
</evidence>
<evidence type="ECO:0000256" key="12">
    <source>
        <dbReference type="ARBA" id="ARBA00023098"/>
    </source>
</evidence>
<keyword evidence="15" id="KW-0464">Manganese</keyword>
<comment type="caution">
    <text evidence="19">The sequence shown here is derived from an EMBL/GenBank/DDBJ whole genome shotgun (WGS) entry which is preliminary data.</text>
</comment>
<proteinExistence type="predicted"/>
<name>A0ABN2YWE1_9ACTN</name>
<sequence length="253" mass="27763">MDATETGPAPESTWQRRQRLAAASVHVYTATGSVLALLMVHYSYKGEVETVLWLFLAAMVVDGTDGMLARRFHVKRVMPSFDGALLDNIVDYMTYTLAPMALLWSNGYLPGGALGGILACAPLLASCYQFCRSDAKTDDHFFLGFPSYWNILAFYVIATGLGTTVTAWLIVVLIILVFVPIKYVYPSRTEPMWQVTFVLTGLWFAAYAVIVAGLPDPNELVVAASVAYLVYYTGLSLYLTWYPPVKAARAAAG</sequence>
<comment type="subcellular location">
    <subcellularLocation>
        <location evidence="3">Cell inner membrane</location>
        <topology evidence="3">Multi-pass membrane protein</topology>
    </subcellularLocation>
</comment>
<comment type="catalytic activity">
    <reaction evidence="1">
        <text>a CDP-1,2-diacyl-sn-glycerol + choline = a 1,2-diacyl-sn-glycero-3-phosphocholine + CMP + H(+)</text>
        <dbReference type="Rhea" id="RHEA:14597"/>
        <dbReference type="ChEBI" id="CHEBI:15354"/>
        <dbReference type="ChEBI" id="CHEBI:15378"/>
        <dbReference type="ChEBI" id="CHEBI:57643"/>
        <dbReference type="ChEBI" id="CHEBI:58332"/>
        <dbReference type="ChEBI" id="CHEBI:60377"/>
        <dbReference type="EC" id="2.7.8.24"/>
    </reaction>
</comment>
<keyword evidence="8" id="KW-0997">Cell inner membrane</keyword>
<dbReference type="EMBL" id="BAAAQQ010000014">
    <property type="protein sequence ID" value="GAA2133333.1"/>
    <property type="molecule type" value="Genomic_DNA"/>
</dbReference>
<dbReference type="Gene3D" id="1.20.120.1760">
    <property type="match status" value="1"/>
</dbReference>
<keyword evidence="6" id="KW-1003">Cell membrane</keyword>
<dbReference type="EC" id="2.7.8.24" evidence="4"/>
<evidence type="ECO:0000256" key="10">
    <source>
        <dbReference type="ARBA" id="ARBA00022692"/>
    </source>
</evidence>
<feature type="transmembrane region" description="Helical" evidence="18">
    <location>
        <begin position="20"/>
        <end position="44"/>
    </location>
</feature>
<feature type="transmembrane region" description="Helical" evidence="18">
    <location>
        <begin position="167"/>
        <end position="185"/>
    </location>
</feature>
<evidence type="ECO:0000256" key="7">
    <source>
        <dbReference type="ARBA" id="ARBA00022516"/>
    </source>
</evidence>
<feature type="transmembrane region" description="Helical" evidence="18">
    <location>
        <begin position="140"/>
        <end position="161"/>
    </location>
</feature>
<feature type="transmembrane region" description="Helical" evidence="18">
    <location>
        <begin position="192"/>
        <end position="214"/>
    </location>
</feature>
<keyword evidence="7" id="KW-0444">Lipid biosynthesis</keyword>
<organism evidence="19 20">
    <name type="scientific">Nocardioides bigeumensis</name>
    <dbReference type="NCBI Taxonomy" id="433657"/>
    <lineage>
        <taxon>Bacteria</taxon>
        <taxon>Bacillati</taxon>
        <taxon>Actinomycetota</taxon>
        <taxon>Actinomycetes</taxon>
        <taxon>Propionibacteriales</taxon>
        <taxon>Nocardioidaceae</taxon>
        <taxon>Nocardioides</taxon>
    </lineage>
</organism>
<keyword evidence="14" id="KW-0594">Phospholipid biosynthesis</keyword>
<evidence type="ECO:0000256" key="11">
    <source>
        <dbReference type="ARBA" id="ARBA00022989"/>
    </source>
</evidence>
<keyword evidence="12" id="KW-0443">Lipid metabolism</keyword>
<evidence type="ECO:0000256" key="13">
    <source>
        <dbReference type="ARBA" id="ARBA00023136"/>
    </source>
</evidence>
<keyword evidence="16" id="KW-1208">Phospholipid metabolism</keyword>
<dbReference type="RefSeq" id="WP_344305485.1">
    <property type="nucleotide sequence ID" value="NZ_BAAAQQ010000014.1"/>
</dbReference>
<reference evidence="19 20" key="1">
    <citation type="journal article" date="2019" name="Int. J. Syst. Evol. Microbiol.">
        <title>The Global Catalogue of Microorganisms (GCM) 10K type strain sequencing project: providing services to taxonomists for standard genome sequencing and annotation.</title>
        <authorList>
            <consortium name="The Broad Institute Genomics Platform"/>
            <consortium name="The Broad Institute Genome Sequencing Center for Infectious Disease"/>
            <person name="Wu L."/>
            <person name="Ma J."/>
        </authorList>
    </citation>
    <scope>NUCLEOTIDE SEQUENCE [LARGE SCALE GENOMIC DNA]</scope>
    <source>
        <strain evidence="19 20">JCM 16021</strain>
    </source>
</reference>
<dbReference type="InterPro" id="IPR043130">
    <property type="entry name" value="CDP-OH_PTrfase_TM_dom"/>
</dbReference>
<keyword evidence="13 18" id="KW-0472">Membrane</keyword>
<evidence type="ECO:0000256" key="17">
    <source>
        <dbReference type="ARBA" id="ARBA00033321"/>
    </source>
</evidence>
<feature type="transmembrane region" description="Helical" evidence="18">
    <location>
        <begin position="220"/>
        <end position="241"/>
    </location>
</feature>
<evidence type="ECO:0000256" key="14">
    <source>
        <dbReference type="ARBA" id="ARBA00023209"/>
    </source>
</evidence>
<protein>
    <recommendedName>
        <fullName evidence="5">Phosphatidylcholine synthase</fullName>
        <ecNumber evidence="4">2.7.8.24</ecNumber>
    </recommendedName>
    <alternativeName>
        <fullName evidence="17">CDP-diglyceride-choline O-phosphatidyltransferase</fullName>
    </alternativeName>
</protein>
<gene>
    <name evidence="19" type="ORF">GCM10009843_38560</name>
</gene>
<dbReference type="InterPro" id="IPR026027">
    <property type="entry name" value="PcS"/>
</dbReference>
<evidence type="ECO:0000256" key="6">
    <source>
        <dbReference type="ARBA" id="ARBA00022475"/>
    </source>
</evidence>
<keyword evidence="20" id="KW-1185">Reference proteome</keyword>
<evidence type="ECO:0000256" key="18">
    <source>
        <dbReference type="SAM" id="Phobius"/>
    </source>
</evidence>
<comment type="cofactor">
    <cofactor evidence="2">
        <name>Mn(2+)</name>
        <dbReference type="ChEBI" id="CHEBI:29035"/>
    </cofactor>
</comment>
<keyword evidence="9" id="KW-0808">Transferase</keyword>
<evidence type="ECO:0000256" key="1">
    <source>
        <dbReference type="ARBA" id="ARBA00000958"/>
    </source>
</evidence>
<feature type="transmembrane region" description="Helical" evidence="18">
    <location>
        <begin position="108"/>
        <end position="128"/>
    </location>
</feature>
<evidence type="ECO:0000256" key="9">
    <source>
        <dbReference type="ARBA" id="ARBA00022679"/>
    </source>
</evidence>
<keyword evidence="11 18" id="KW-1133">Transmembrane helix</keyword>